<dbReference type="AlphaFoldDB" id="A0A0N0LTD5"/>
<dbReference type="PANTHER" id="PTHR11361:SF14">
    <property type="entry name" value="DNA MISMATCH REPAIR PROTEIN MUTS, TYPE 2"/>
    <property type="match status" value="1"/>
</dbReference>
<dbReference type="EC" id="3.6.4.-" evidence="7"/>
<dbReference type="GO" id="GO:0019843">
    <property type="term" value="F:rRNA binding"/>
    <property type="evidence" value="ECO:0007669"/>
    <property type="project" value="UniProtKB-UniRule"/>
</dbReference>
<dbReference type="Pfam" id="PF00488">
    <property type="entry name" value="MutS_V"/>
    <property type="match status" value="1"/>
</dbReference>
<proteinExistence type="inferred from homology"/>
<dbReference type="RefSeq" id="WP_054197913.1">
    <property type="nucleotide sequence ID" value="NZ_JNOC01000031.1"/>
</dbReference>
<dbReference type="InterPro" id="IPR027417">
    <property type="entry name" value="P-loop_NTPase"/>
</dbReference>
<keyword evidence="2 7" id="KW-0547">Nucleotide-binding</keyword>
<dbReference type="Pfam" id="PF01713">
    <property type="entry name" value="Smr"/>
    <property type="match status" value="1"/>
</dbReference>
<dbReference type="SUPFAM" id="SSF160443">
    <property type="entry name" value="SMR domain-like"/>
    <property type="match status" value="1"/>
</dbReference>
<dbReference type="PATRIC" id="fig|35818.11.peg.1120"/>
<comment type="subunit">
    <text evidence="7">Homodimer. Binds to stalled ribosomes, contacting rRNA.</text>
</comment>
<comment type="similarity">
    <text evidence="7">Belongs to the DNA mismatch repair MutS family. MutS2 subfamily.</text>
</comment>
<dbReference type="GO" id="GO:0016887">
    <property type="term" value="F:ATP hydrolysis activity"/>
    <property type="evidence" value="ECO:0007669"/>
    <property type="project" value="InterPro"/>
</dbReference>
<protein>
    <recommendedName>
        <fullName evidence="7">Endonuclease MutS2</fullName>
        <ecNumber evidence="7">3.1.-.-</ecNumber>
    </recommendedName>
    <alternativeName>
        <fullName evidence="7">Ribosome-associated protein quality control-upstream factor</fullName>
        <shortName evidence="7">RQC-upstream factor</shortName>
        <shortName evidence="7">RqcU</shortName>
        <ecNumber evidence="7">3.6.4.-</ecNumber>
    </alternativeName>
</protein>
<evidence type="ECO:0000256" key="8">
    <source>
        <dbReference type="SAM" id="Coils"/>
    </source>
</evidence>
<dbReference type="GO" id="GO:0043023">
    <property type="term" value="F:ribosomal large subunit binding"/>
    <property type="evidence" value="ECO:0007669"/>
    <property type="project" value="UniProtKB-UniRule"/>
</dbReference>
<dbReference type="HAMAP" id="MF_00092">
    <property type="entry name" value="MutS2"/>
    <property type="match status" value="1"/>
</dbReference>
<comment type="function">
    <text evidence="7">Acts as a ribosome collision sensor, splitting the ribosome into its 2 subunits. Detects stalled/collided 70S ribosomes which it binds and splits by an ATP-hydrolysis driven conformational change. Acts upstream of the ribosome quality control system (RQC), a ribosome-associated complex that mediates the extraction of incompletely synthesized nascent chains from stalled ribosomes and their subsequent degradation. Probably generates substrates for RQC.</text>
</comment>
<dbReference type="Proteomes" id="UP000037997">
    <property type="component" value="Unassembled WGS sequence"/>
</dbReference>
<keyword evidence="8" id="KW-0175">Coiled coil</keyword>
<dbReference type="InterPro" id="IPR036063">
    <property type="entry name" value="Smr_dom_sf"/>
</dbReference>
<keyword evidence="4 7" id="KW-0067">ATP-binding</keyword>
<evidence type="ECO:0000256" key="2">
    <source>
        <dbReference type="ARBA" id="ARBA00022741"/>
    </source>
</evidence>
<dbReference type="NCBIfam" id="TIGR01069">
    <property type="entry name" value="mutS2"/>
    <property type="match status" value="1"/>
</dbReference>
<comment type="caution">
    <text evidence="10">The sequence shown here is derived from an EMBL/GenBank/DDBJ whole genome shotgun (WGS) entry which is preliminary data.</text>
</comment>
<evidence type="ECO:0000256" key="4">
    <source>
        <dbReference type="ARBA" id="ARBA00022840"/>
    </source>
</evidence>
<evidence type="ECO:0000256" key="3">
    <source>
        <dbReference type="ARBA" id="ARBA00022801"/>
    </source>
</evidence>
<gene>
    <name evidence="7" type="primary">mutS2</name>
    <name evidence="7" type="synonym">rqcU</name>
    <name evidence="10" type="ORF">HPU229334_05690</name>
</gene>
<dbReference type="EC" id="3.1.-.-" evidence="7"/>
<feature type="binding site" evidence="7">
    <location>
        <begin position="308"/>
        <end position="315"/>
    </location>
    <ligand>
        <name>ATP</name>
        <dbReference type="ChEBI" id="CHEBI:30616"/>
    </ligand>
</feature>
<keyword evidence="3 7" id="KW-0378">Hydrolase</keyword>
<dbReference type="InterPro" id="IPR000432">
    <property type="entry name" value="DNA_mismatch_repair_MutS_C"/>
</dbReference>
<dbReference type="Gene3D" id="3.40.50.300">
    <property type="entry name" value="P-loop containing nucleotide triphosphate hydrolases"/>
    <property type="match status" value="1"/>
</dbReference>
<dbReference type="InterPro" id="IPR045076">
    <property type="entry name" value="MutS"/>
</dbReference>
<keyword evidence="7" id="KW-0540">Nuclease</keyword>
<dbReference type="GO" id="GO:0072344">
    <property type="term" value="P:rescue of stalled ribosome"/>
    <property type="evidence" value="ECO:0007669"/>
    <property type="project" value="UniProtKB-UniRule"/>
</dbReference>
<dbReference type="GO" id="GO:0140664">
    <property type="term" value="F:ATP-dependent DNA damage sensor activity"/>
    <property type="evidence" value="ECO:0007669"/>
    <property type="project" value="InterPro"/>
</dbReference>
<dbReference type="SUPFAM" id="SSF52540">
    <property type="entry name" value="P-loop containing nucleoside triphosphate hydrolases"/>
    <property type="match status" value="1"/>
</dbReference>
<keyword evidence="7" id="KW-0255">Endonuclease</keyword>
<dbReference type="SMART" id="SM00463">
    <property type="entry name" value="SMR"/>
    <property type="match status" value="1"/>
</dbReference>
<dbReference type="InterPro" id="IPR002625">
    <property type="entry name" value="Smr_dom"/>
</dbReference>
<dbReference type="InterPro" id="IPR005747">
    <property type="entry name" value="MutS2"/>
</dbReference>
<dbReference type="Gene3D" id="3.30.1370.110">
    <property type="match status" value="1"/>
</dbReference>
<dbReference type="GO" id="GO:0005524">
    <property type="term" value="F:ATP binding"/>
    <property type="evidence" value="ECO:0007669"/>
    <property type="project" value="UniProtKB-UniRule"/>
</dbReference>
<dbReference type="GO" id="GO:0006298">
    <property type="term" value="P:mismatch repair"/>
    <property type="evidence" value="ECO:0007669"/>
    <property type="project" value="InterPro"/>
</dbReference>
<keyword evidence="1 7" id="KW-0699">rRNA-binding</keyword>
<accession>A0A0N0LTD5</accession>
<evidence type="ECO:0000256" key="1">
    <source>
        <dbReference type="ARBA" id="ARBA00022730"/>
    </source>
</evidence>
<feature type="domain" description="Smr" evidence="9">
    <location>
        <begin position="662"/>
        <end position="736"/>
    </location>
</feature>
<feature type="coiled-coil region" evidence="8">
    <location>
        <begin position="491"/>
        <end position="550"/>
    </location>
</feature>
<dbReference type="PROSITE" id="PS50828">
    <property type="entry name" value="SMR"/>
    <property type="match status" value="1"/>
</dbReference>
<dbReference type="STRING" id="35818.HPU229336_01180"/>
<evidence type="ECO:0000313" key="10">
    <source>
        <dbReference type="EMBL" id="KPH55828.1"/>
    </source>
</evidence>
<dbReference type="GO" id="GO:0030983">
    <property type="term" value="F:mismatched DNA binding"/>
    <property type="evidence" value="ECO:0007669"/>
    <property type="project" value="InterPro"/>
</dbReference>
<evidence type="ECO:0000313" key="11">
    <source>
        <dbReference type="Proteomes" id="UP000037997"/>
    </source>
</evidence>
<dbReference type="GO" id="GO:0045910">
    <property type="term" value="P:negative regulation of DNA recombination"/>
    <property type="evidence" value="ECO:0007669"/>
    <property type="project" value="InterPro"/>
</dbReference>
<sequence>MKELIRKLDLEEFLKSYEGFLARPKELFLEGDSKTHLKFIGELEKIIFTPPKEVKNLDSALALLKKFGYLKLDEIFEFVKIIRYFNYLKTLKIEGILWDWIDGIRIPEAILEVAKSFGENGEIKKGIYLELDSITESLEGVKREISQQLNYILNQNKLTSYLVDRQIHLINDEECLLLKAGFHHVLKGQILNRSSAGFFYVLPQSIANLKDKSNALNNKKEEQIFHICREISALFTKHLLFLKFINREFDRFDSYQARLMFAKSKNLEFLAPKSDDKKIVLNEFKHPALKNPKSISLDFNGQVLMITGVNAGGKTMLLKSIISAVFLAKYLIPLPINASKSSIASFKFIHLILEDPQNSKNDISTFGGRMLQFSQILNQREGIIGVDEIELGTDSDEAASLFKVLLENLIAKNNRIIITTHHKRLAALMAGNPKVQLLAALFDEKNQIPTFSFLDGTIGKSYAFETAVRYGIPKTLVNEAKILYGEDKEKLNELIENSSRLEMKLQMQIKQAEVKNVELEQKINHIKELEESLQQSYKAKTNELESLYQRAINEAKKAIKMRNQAEIHRQMNEANKILKVAKLQENQEKVSKIQNFEVGNRVKYRQSRGIIASIQKDEAMVLLDDGMKLRVSLGELSLSGNAPKIPQADFKVQSPKNANVVLDLHGMRAEEALEKLDEFISNSLIAGFDEVLIYHGIGTGRLSSVVREFLEKHPKVVEFMDAPPKSGGFGAKIVRL</sequence>
<dbReference type="PIRSF" id="PIRSF005814">
    <property type="entry name" value="MutS_YshD"/>
    <property type="match status" value="1"/>
</dbReference>
<keyword evidence="6 7" id="KW-0238">DNA-binding</keyword>
<reference evidence="10 11" key="1">
    <citation type="submission" date="2014-06" db="EMBL/GenBank/DDBJ databases">
        <title>Helicobacter pullorum isolates in fresh chicken meat - phenotypic and genotypic features.</title>
        <authorList>
            <person name="Borges V."/>
            <person name="Santos A."/>
            <person name="Correia C.B."/>
            <person name="Saraiva M."/>
            <person name="Menard A."/>
            <person name="Vieira L."/>
            <person name="Sampaio D.A."/>
            <person name="Gomes J.P."/>
            <person name="Oleastro M."/>
        </authorList>
    </citation>
    <scope>NUCLEOTIDE SEQUENCE [LARGE SCALE GENOMIC DNA]</scope>
    <source>
        <strain evidence="10 11">229334/12</strain>
    </source>
</reference>
<evidence type="ECO:0000259" key="9">
    <source>
        <dbReference type="PROSITE" id="PS50828"/>
    </source>
</evidence>
<dbReference type="InterPro" id="IPR007696">
    <property type="entry name" value="DNA_mismatch_repair_MutS_core"/>
</dbReference>
<evidence type="ECO:0000256" key="7">
    <source>
        <dbReference type="HAMAP-Rule" id="MF_00092"/>
    </source>
</evidence>
<dbReference type="GO" id="GO:0004519">
    <property type="term" value="F:endonuclease activity"/>
    <property type="evidence" value="ECO:0007669"/>
    <property type="project" value="UniProtKB-UniRule"/>
</dbReference>
<organism evidence="10 11">
    <name type="scientific">Helicobacter pullorum</name>
    <dbReference type="NCBI Taxonomy" id="35818"/>
    <lineage>
        <taxon>Bacteria</taxon>
        <taxon>Pseudomonadati</taxon>
        <taxon>Campylobacterota</taxon>
        <taxon>Epsilonproteobacteria</taxon>
        <taxon>Campylobacterales</taxon>
        <taxon>Helicobacteraceae</taxon>
        <taxon>Helicobacter</taxon>
    </lineage>
</organism>
<dbReference type="SMART" id="SM00534">
    <property type="entry name" value="MUTSac"/>
    <property type="match status" value="1"/>
</dbReference>
<name>A0A0N0LTD5_9HELI</name>
<evidence type="ECO:0000256" key="5">
    <source>
        <dbReference type="ARBA" id="ARBA00022884"/>
    </source>
</evidence>
<evidence type="ECO:0000256" key="6">
    <source>
        <dbReference type="ARBA" id="ARBA00023125"/>
    </source>
</evidence>
<dbReference type="EMBL" id="JNOC01000031">
    <property type="protein sequence ID" value="KPH55828.1"/>
    <property type="molecule type" value="Genomic_DNA"/>
</dbReference>
<dbReference type="SMART" id="SM00533">
    <property type="entry name" value="MUTSd"/>
    <property type="match status" value="1"/>
</dbReference>
<keyword evidence="5 7" id="KW-0694">RNA-binding</keyword>
<dbReference type="PANTHER" id="PTHR11361">
    <property type="entry name" value="DNA MISMATCH REPAIR PROTEIN MUTS FAMILY MEMBER"/>
    <property type="match status" value="1"/>
</dbReference>
<comment type="function">
    <text evidence="7">Endonuclease that is involved in the suppression of homologous recombination and thus may have a key role in the control of bacterial genetic diversity.</text>
</comment>